<name>A0A9P6JB60_MORAP</name>
<organism evidence="1 2">
    <name type="scientific">Mortierella alpina</name>
    <name type="common">Oleaginous fungus</name>
    <name type="synonym">Mortierella renispora</name>
    <dbReference type="NCBI Taxonomy" id="64518"/>
    <lineage>
        <taxon>Eukaryota</taxon>
        <taxon>Fungi</taxon>
        <taxon>Fungi incertae sedis</taxon>
        <taxon>Mucoromycota</taxon>
        <taxon>Mortierellomycotina</taxon>
        <taxon>Mortierellomycetes</taxon>
        <taxon>Mortierellales</taxon>
        <taxon>Mortierellaceae</taxon>
        <taxon>Mortierella</taxon>
    </lineage>
</organism>
<evidence type="ECO:0000313" key="1">
    <source>
        <dbReference type="EMBL" id="KAF9966288.1"/>
    </source>
</evidence>
<sequence length="70" mass="7978">MTRYQVNYDNIEAFFENGSKVNEVIEKDSGEVPIQTKSLPPQLLHLKLSQEAVEKLKALSGVFVRELKDD</sequence>
<evidence type="ECO:0000313" key="2">
    <source>
        <dbReference type="Proteomes" id="UP000738359"/>
    </source>
</evidence>
<accession>A0A9P6JB60</accession>
<keyword evidence="2" id="KW-1185">Reference proteome</keyword>
<comment type="caution">
    <text evidence="1">The sequence shown here is derived from an EMBL/GenBank/DDBJ whole genome shotgun (WGS) entry which is preliminary data.</text>
</comment>
<dbReference type="EMBL" id="JAAAHY010000170">
    <property type="protein sequence ID" value="KAF9966288.1"/>
    <property type="molecule type" value="Genomic_DNA"/>
</dbReference>
<dbReference type="AlphaFoldDB" id="A0A9P6JB60"/>
<gene>
    <name evidence="1" type="ORF">BGZ70_002792</name>
</gene>
<protein>
    <submittedName>
        <fullName evidence="1">Uncharacterized protein</fullName>
    </submittedName>
</protein>
<proteinExistence type="predicted"/>
<reference evidence="1" key="1">
    <citation type="journal article" date="2020" name="Fungal Divers.">
        <title>Resolving the Mortierellaceae phylogeny through synthesis of multi-gene phylogenetics and phylogenomics.</title>
        <authorList>
            <person name="Vandepol N."/>
            <person name="Liber J."/>
            <person name="Desiro A."/>
            <person name="Na H."/>
            <person name="Kennedy M."/>
            <person name="Barry K."/>
            <person name="Grigoriev I.V."/>
            <person name="Miller A.N."/>
            <person name="O'Donnell K."/>
            <person name="Stajich J.E."/>
            <person name="Bonito G."/>
        </authorList>
    </citation>
    <scope>NUCLEOTIDE SEQUENCE</scope>
    <source>
        <strain evidence="1">CK1249</strain>
    </source>
</reference>
<dbReference type="OrthoDB" id="3434980at2759"/>
<dbReference type="Proteomes" id="UP000738359">
    <property type="component" value="Unassembled WGS sequence"/>
</dbReference>